<evidence type="ECO:0000256" key="1">
    <source>
        <dbReference type="ARBA" id="ARBA00004651"/>
    </source>
</evidence>
<dbReference type="GO" id="GO:0042937">
    <property type="term" value="F:tripeptide transmembrane transporter activity"/>
    <property type="evidence" value="ECO:0007669"/>
    <property type="project" value="UniProtKB-ARBA"/>
</dbReference>
<evidence type="ECO:0000256" key="4">
    <source>
        <dbReference type="ARBA" id="ARBA00022475"/>
    </source>
</evidence>
<evidence type="ECO:0000256" key="2">
    <source>
        <dbReference type="ARBA" id="ARBA00005982"/>
    </source>
</evidence>
<reference evidence="12 13" key="1">
    <citation type="journal article" date="2015" name="Genome Announc.">
        <title>Expanding the biotechnology potential of lactobacilli through comparative genomics of 213 strains and associated genera.</title>
        <authorList>
            <person name="Sun Z."/>
            <person name="Harris H.M."/>
            <person name="McCann A."/>
            <person name="Guo C."/>
            <person name="Argimon S."/>
            <person name="Zhang W."/>
            <person name="Yang X."/>
            <person name="Jeffery I.B."/>
            <person name="Cooney J.C."/>
            <person name="Kagawa T.F."/>
            <person name="Liu W."/>
            <person name="Song Y."/>
            <person name="Salvetti E."/>
            <person name="Wrobel A."/>
            <person name="Rasinkangas P."/>
            <person name="Parkhill J."/>
            <person name="Rea M.C."/>
            <person name="O'Sullivan O."/>
            <person name="Ritari J."/>
            <person name="Douillard F.P."/>
            <person name="Paul Ross R."/>
            <person name="Yang R."/>
            <person name="Briner A.E."/>
            <person name="Felis G.E."/>
            <person name="de Vos W.M."/>
            <person name="Barrangou R."/>
            <person name="Klaenhammer T.R."/>
            <person name="Caufield P.W."/>
            <person name="Cui Y."/>
            <person name="Zhang H."/>
            <person name="O'Toole P.W."/>
        </authorList>
    </citation>
    <scope>NUCLEOTIDE SEQUENCE [LARGE SCALE GENOMIC DNA]</scope>
    <source>
        <strain evidence="12 13">DSM 22697</strain>
    </source>
</reference>
<feature type="transmembrane region" description="Helical" evidence="10">
    <location>
        <begin position="29"/>
        <end position="46"/>
    </location>
</feature>
<gene>
    <name evidence="12" type="ORF">FC75_GL001445</name>
</gene>
<dbReference type="RefSeq" id="WP_056989331.1">
    <property type="nucleotide sequence ID" value="NZ_AYZJ01000027.1"/>
</dbReference>
<feature type="transmembrane region" description="Helical" evidence="10">
    <location>
        <begin position="148"/>
        <end position="171"/>
    </location>
</feature>
<keyword evidence="6 10" id="KW-1133">Transmembrane helix</keyword>
<dbReference type="EMBL" id="AYZJ01000027">
    <property type="protein sequence ID" value="KRN23589.1"/>
    <property type="molecule type" value="Genomic_DNA"/>
</dbReference>
<feature type="transmembrane region" description="Helical" evidence="10">
    <location>
        <begin position="283"/>
        <end position="300"/>
    </location>
</feature>
<evidence type="ECO:0000256" key="3">
    <source>
        <dbReference type="ARBA" id="ARBA00022448"/>
    </source>
</evidence>
<dbReference type="SUPFAM" id="SSF103473">
    <property type="entry name" value="MFS general substrate transporter"/>
    <property type="match status" value="1"/>
</dbReference>
<keyword evidence="5 10" id="KW-0812">Transmembrane</keyword>
<dbReference type="PANTHER" id="PTHR23517:SF15">
    <property type="entry name" value="PROTON-DEPENDENT OLIGOPEPTIDE FAMILY TRANSPORT PROTEIN"/>
    <property type="match status" value="1"/>
</dbReference>
<comment type="caution">
    <text evidence="12">The sequence shown here is derived from an EMBL/GenBank/DDBJ whole genome shotgun (WGS) entry which is preliminary data.</text>
</comment>
<feature type="transmembrane region" description="Helical" evidence="10">
    <location>
        <begin position="222"/>
        <end position="242"/>
    </location>
</feature>
<dbReference type="InterPro" id="IPR018456">
    <property type="entry name" value="PTR2_symporter_CS"/>
</dbReference>
<feature type="domain" description="Major facilitator superfamily (MFS) profile" evidence="11">
    <location>
        <begin position="1"/>
        <end position="203"/>
    </location>
</feature>
<sequence length="489" mass="53731">MEKPTKEKQFLGHPRGLLTLSMTEFWERFSYYGMRAILIYYMYYSVAKGGLGFSQATALSIMSIYGSLVYLSSTIGGFISDRLLGARKTVFWGGVLIMLGHVLLSMPAGATALFGSIILIVLGTGLLKPNVSEMVGNLYSEKDIRRDSGFSIFVMGINFGSLLAPLIVSWFQAKYNFHVGFSLAAFGMAVGLIFYVVDGRKYINSVDNQAPDPISSDELRPLLGKIGIGVLLVAILLAIMGVTGSLNVTNVISLITIFAIAVPIVYFWMMLRSKKVTKVEHSRVWAYVPLFLASVIFWAIEESGSSVLAVFAANQTQLHFAGLHILPGWFQMLNPLFILLYGPIFARLWVKMGEKQPSSPKKFSYGLVLAGLSYLVMMLPLMVSGISARVSPLWLVLSWAIVEIAEMLISPVGLSVTTKLAPKAFASQMMSMWFLSDAAGQAINAQLVRFYTPGTEMVYFGIIGALTVVFGLLMLFIVPRIEKLMQGVN</sequence>
<evidence type="ECO:0000256" key="5">
    <source>
        <dbReference type="ARBA" id="ARBA00022692"/>
    </source>
</evidence>
<evidence type="ECO:0000256" key="8">
    <source>
        <dbReference type="ARBA" id="ARBA00059575"/>
    </source>
</evidence>
<comment type="similarity">
    <text evidence="2">Belongs to the major facilitator superfamily. Proton-dependent oligopeptide transporter (POT/PTR) (TC 2.A.17) family.</text>
</comment>
<dbReference type="Gene3D" id="1.20.1250.20">
    <property type="entry name" value="MFS general substrate transporter like domains"/>
    <property type="match status" value="1"/>
</dbReference>
<dbReference type="PATRIC" id="fig|1423730.4.peg.1516"/>
<comment type="function">
    <text evidence="8">Proton-dependent uptake of di- or tri-peptides.</text>
</comment>
<evidence type="ECO:0000313" key="12">
    <source>
        <dbReference type="EMBL" id="KRN23589.1"/>
    </source>
</evidence>
<dbReference type="Pfam" id="PF00854">
    <property type="entry name" value="PTR2"/>
    <property type="match status" value="1"/>
</dbReference>
<dbReference type="InterPro" id="IPR050171">
    <property type="entry name" value="MFS_Transporters"/>
</dbReference>
<organism evidence="12 13">
    <name type="scientific">Lacticaseibacillus camelliae DSM 22697 = JCM 13995</name>
    <dbReference type="NCBI Taxonomy" id="1423730"/>
    <lineage>
        <taxon>Bacteria</taxon>
        <taxon>Bacillati</taxon>
        <taxon>Bacillota</taxon>
        <taxon>Bacilli</taxon>
        <taxon>Lactobacillales</taxon>
        <taxon>Lactobacillaceae</taxon>
        <taxon>Lacticaseibacillus</taxon>
    </lineage>
</organism>
<dbReference type="GO" id="GO:0015333">
    <property type="term" value="F:peptide:proton symporter activity"/>
    <property type="evidence" value="ECO:0007669"/>
    <property type="project" value="UniProtKB-ARBA"/>
</dbReference>
<evidence type="ECO:0000313" key="13">
    <source>
        <dbReference type="Proteomes" id="UP000050865"/>
    </source>
</evidence>
<dbReference type="AlphaFoldDB" id="A0A0R2FB27"/>
<feature type="transmembrane region" description="Helical" evidence="10">
    <location>
        <begin position="457"/>
        <end position="478"/>
    </location>
</feature>
<keyword evidence="7 10" id="KW-0472">Membrane</keyword>
<keyword evidence="3" id="KW-0813">Transport</keyword>
<evidence type="ECO:0000256" key="7">
    <source>
        <dbReference type="ARBA" id="ARBA00023136"/>
    </source>
</evidence>
<feature type="transmembrane region" description="Helical" evidence="10">
    <location>
        <begin position="177"/>
        <end position="197"/>
    </location>
</feature>
<evidence type="ECO:0000256" key="6">
    <source>
        <dbReference type="ARBA" id="ARBA00022989"/>
    </source>
</evidence>
<dbReference type="GO" id="GO:0071916">
    <property type="term" value="F:dipeptide transmembrane transporter activity"/>
    <property type="evidence" value="ECO:0007669"/>
    <property type="project" value="UniProtKB-ARBA"/>
</dbReference>
<dbReference type="PROSITE" id="PS50850">
    <property type="entry name" value="MFS"/>
    <property type="match status" value="1"/>
</dbReference>
<evidence type="ECO:0000256" key="10">
    <source>
        <dbReference type="SAM" id="Phobius"/>
    </source>
</evidence>
<feature type="transmembrane region" description="Helical" evidence="10">
    <location>
        <begin position="248"/>
        <end position="271"/>
    </location>
</feature>
<feature type="transmembrane region" description="Helical" evidence="10">
    <location>
        <begin position="320"/>
        <end position="342"/>
    </location>
</feature>
<dbReference type="Proteomes" id="UP000050865">
    <property type="component" value="Unassembled WGS sequence"/>
</dbReference>
<dbReference type="GO" id="GO:0035443">
    <property type="term" value="P:tripeptide transmembrane transport"/>
    <property type="evidence" value="ECO:0007669"/>
    <property type="project" value="UniProtKB-ARBA"/>
</dbReference>
<comment type="subcellular location">
    <subcellularLocation>
        <location evidence="1">Cell membrane</location>
        <topology evidence="1">Multi-pass membrane protein</topology>
    </subcellularLocation>
</comment>
<dbReference type="InterPro" id="IPR036259">
    <property type="entry name" value="MFS_trans_sf"/>
</dbReference>
<dbReference type="PANTHER" id="PTHR23517">
    <property type="entry name" value="RESISTANCE PROTEIN MDTM, PUTATIVE-RELATED-RELATED"/>
    <property type="match status" value="1"/>
</dbReference>
<dbReference type="PROSITE" id="PS01022">
    <property type="entry name" value="PTR2_1"/>
    <property type="match status" value="1"/>
</dbReference>
<proteinExistence type="inferred from homology"/>
<dbReference type="STRING" id="1423730.FC75_GL001445"/>
<dbReference type="GO" id="GO:0005886">
    <property type="term" value="C:plasma membrane"/>
    <property type="evidence" value="ECO:0007669"/>
    <property type="project" value="UniProtKB-SubCell"/>
</dbReference>
<dbReference type="InterPro" id="IPR005279">
    <property type="entry name" value="Dipep/tripep_permease"/>
</dbReference>
<dbReference type="InterPro" id="IPR000109">
    <property type="entry name" value="POT_fam"/>
</dbReference>
<feature type="transmembrane region" description="Helical" evidence="10">
    <location>
        <begin position="58"/>
        <end position="79"/>
    </location>
</feature>
<keyword evidence="13" id="KW-1185">Reference proteome</keyword>
<feature type="transmembrane region" description="Helical" evidence="10">
    <location>
        <begin position="99"/>
        <end position="127"/>
    </location>
</feature>
<evidence type="ECO:0000259" key="11">
    <source>
        <dbReference type="PROSITE" id="PS50850"/>
    </source>
</evidence>
<name>A0A0R2FB27_9LACO</name>
<dbReference type="InterPro" id="IPR020846">
    <property type="entry name" value="MFS_dom"/>
</dbReference>
<dbReference type="CDD" id="cd17346">
    <property type="entry name" value="MFS_DtpA_like"/>
    <property type="match status" value="1"/>
</dbReference>
<accession>A0A0R2FB27</accession>
<feature type="transmembrane region" description="Helical" evidence="10">
    <location>
        <begin position="363"/>
        <end position="387"/>
    </location>
</feature>
<protein>
    <recommendedName>
        <fullName evidence="9">Di-/tripeptide transporter</fullName>
    </recommendedName>
</protein>
<dbReference type="FunFam" id="1.20.1250.20:FF:000017">
    <property type="entry name" value="Dipeptide and tripeptide permease A"/>
    <property type="match status" value="1"/>
</dbReference>
<keyword evidence="4" id="KW-1003">Cell membrane</keyword>
<dbReference type="NCBIfam" id="TIGR00924">
    <property type="entry name" value="yjdL_sub1_fam"/>
    <property type="match status" value="1"/>
</dbReference>
<evidence type="ECO:0000256" key="9">
    <source>
        <dbReference type="ARBA" id="ARBA00069644"/>
    </source>
</evidence>